<feature type="region of interest" description="Disordered" evidence="1">
    <location>
        <begin position="1"/>
        <end position="20"/>
    </location>
</feature>
<dbReference type="Proteomes" id="UP000494206">
    <property type="component" value="Unassembled WGS sequence"/>
</dbReference>
<evidence type="ECO:0000256" key="1">
    <source>
        <dbReference type="SAM" id="MobiDB-lite"/>
    </source>
</evidence>
<feature type="compositionally biased region" description="Low complexity" evidence="1">
    <location>
        <begin position="32"/>
        <end position="48"/>
    </location>
</feature>
<gene>
    <name evidence="2" type="ORF">CBOVIS_LOCUS12377</name>
</gene>
<feature type="compositionally biased region" description="Basic and acidic residues" evidence="1">
    <location>
        <begin position="54"/>
        <end position="63"/>
    </location>
</feature>
<feature type="region of interest" description="Disordered" evidence="1">
    <location>
        <begin position="29"/>
        <end position="86"/>
    </location>
</feature>
<dbReference type="AlphaFoldDB" id="A0A8S1FE48"/>
<feature type="compositionally biased region" description="Polar residues" evidence="1">
    <location>
        <begin position="206"/>
        <end position="215"/>
    </location>
</feature>
<sequence length="238" mass="25583">MASIFLPGATKRTKHDMVHKNGAIVSLKYKKAASSASPATPSAASAKRAPGDPANRDENDSTRTKCKSNMDRPGGATDDDDGNDDVFKDLKLKLAQNERKGETIESLLAEDEVNPLADYQIPDRATPLPPPTSVPNANHQSNKSKMISNTELMKIPKTKKNKKAGVTPLGRMRTENTQSEKASVKEKKPENQTQGSSEGGEDPTMTKIQTKTIGVSTMLAPEQRKNKGGSKEAGRTVG</sequence>
<comment type="caution">
    <text evidence="2">The sequence shown here is derived from an EMBL/GenBank/DDBJ whole genome shotgun (WGS) entry which is preliminary data.</text>
</comment>
<accession>A0A8S1FE48</accession>
<feature type="compositionally biased region" description="Basic and acidic residues" evidence="1">
    <location>
        <begin position="222"/>
        <end position="238"/>
    </location>
</feature>
<dbReference type="EMBL" id="CADEPM010000012">
    <property type="protein sequence ID" value="CAB3410928.1"/>
    <property type="molecule type" value="Genomic_DNA"/>
</dbReference>
<evidence type="ECO:0000313" key="2">
    <source>
        <dbReference type="EMBL" id="CAB3410928.1"/>
    </source>
</evidence>
<reference evidence="2 3" key="1">
    <citation type="submission" date="2020-04" db="EMBL/GenBank/DDBJ databases">
        <authorList>
            <person name="Laetsch R D."/>
            <person name="Stevens L."/>
            <person name="Kumar S."/>
            <person name="Blaxter L. M."/>
        </authorList>
    </citation>
    <scope>NUCLEOTIDE SEQUENCE [LARGE SCALE GENOMIC DNA]</scope>
</reference>
<evidence type="ECO:0000313" key="3">
    <source>
        <dbReference type="Proteomes" id="UP000494206"/>
    </source>
</evidence>
<name>A0A8S1FE48_9PELO</name>
<keyword evidence="3" id="KW-1185">Reference proteome</keyword>
<feature type="compositionally biased region" description="Polar residues" evidence="1">
    <location>
        <begin position="134"/>
        <end position="151"/>
    </location>
</feature>
<protein>
    <submittedName>
        <fullName evidence="2">Uncharacterized protein</fullName>
    </submittedName>
</protein>
<feature type="region of interest" description="Disordered" evidence="1">
    <location>
        <begin position="120"/>
        <end position="238"/>
    </location>
</feature>
<organism evidence="2 3">
    <name type="scientific">Caenorhabditis bovis</name>
    <dbReference type="NCBI Taxonomy" id="2654633"/>
    <lineage>
        <taxon>Eukaryota</taxon>
        <taxon>Metazoa</taxon>
        <taxon>Ecdysozoa</taxon>
        <taxon>Nematoda</taxon>
        <taxon>Chromadorea</taxon>
        <taxon>Rhabditida</taxon>
        <taxon>Rhabditina</taxon>
        <taxon>Rhabditomorpha</taxon>
        <taxon>Rhabditoidea</taxon>
        <taxon>Rhabditidae</taxon>
        <taxon>Peloderinae</taxon>
        <taxon>Caenorhabditis</taxon>
    </lineage>
</organism>
<proteinExistence type="predicted"/>